<dbReference type="InterPro" id="IPR001208">
    <property type="entry name" value="MCM_dom"/>
</dbReference>
<protein>
    <recommendedName>
        <fullName evidence="5">MCM C-terminal AAA(+) ATPase domain-containing protein</fullName>
    </recommendedName>
</protein>
<dbReference type="Pfam" id="PF13541">
    <property type="entry name" value="ChlI"/>
    <property type="match status" value="1"/>
</dbReference>
<dbReference type="PANTHER" id="PTHR32039">
    <property type="entry name" value="MAGNESIUM-CHELATASE SUBUNIT CHLI"/>
    <property type="match status" value="1"/>
</dbReference>
<dbReference type="SMART" id="SM00382">
    <property type="entry name" value="AAA"/>
    <property type="match status" value="1"/>
</dbReference>
<dbReference type="RefSeq" id="WP_241442152.1">
    <property type="nucleotide sequence ID" value="NZ_BSUJ01000001.1"/>
</dbReference>
<dbReference type="InterPro" id="IPR027417">
    <property type="entry name" value="P-loop_NTPase"/>
</dbReference>
<dbReference type="InterPro" id="IPR000523">
    <property type="entry name" value="Mg_chelatse_chII-like_cat_dom"/>
</dbReference>
<gene>
    <name evidence="6" type="ORF">GCM10025862_11190</name>
</gene>
<reference evidence="7" key="1">
    <citation type="journal article" date="2019" name="Int. J. Syst. Evol. Microbiol.">
        <title>The Global Catalogue of Microorganisms (GCM) 10K type strain sequencing project: providing services to taxonomists for standard genome sequencing and annotation.</title>
        <authorList>
            <consortium name="The Broad Institute Genomics Platform"/>
            <consortium name="The Broad Institute Genome Sequencing Center for Infectious Disease"/>
            <person name="Wu L."/>
            <person name="Ma J."/>
        </authorList>
    </citation>
    <scope>NUCLEOTIDE SEQUENCE [LARGE SCALE GENOMIC DNA]</scope>
    <source>
        <strain evidence="7">NBRC 105830</strain>
    </source>
</reference>
<sequence>MGVATTRAVALLGLDPVVVDVEADIADGLPSFTITGMPDSSVGEAKERLRAAAANSDCPIPRRRLTVNLSPAWVPKRGPGFDLAMTVALLRASGQIPVPVVDVVHLGELSLTGRIIAVKGVLPCVRAAADAGVRRVFVPEVNVAEARLVPGIEVIGVRSLRGLVAHYRGESVEEPDDTEEAAEQGQAGGLPTGAAGAAVGDLSEIVGQHGARFAIEVAAAGGHHLFLVGPPGAGKTMLAERLPGILPVLPERDALEVTAIASVLGRLDQDHALVTRPPFIPVHHGASMAAMVGGGRSFPQPGAITAAHRGVLFLDETPEFAPSVLNALREPMEGGTIRVDRAQGSAVFPARFQLVAAANPCPCGKNTGKGLDCTCSVTARRGYLSRVSGPVLDRIDIQVSVPAVTKAELGGPPGEPSALVAARVRAARERQRVRLAEFGKDRNAEVGSKELLGPLRPEPAATADLDRLMERDPLSVRGYLRALRLAWTVADLSGHDRPDQDDVALALSLRTGLAA</sequence>
<evidence type="ECO:0000256" key="3">
    <source>
        <dbReference type="ARBA" id="ARBA00022840"/>
    </source>
</evidence>
<dbReference type="SUPFAM" id="SSF52540">
    <property type="entry name" value="P-loop containing nucleoside triphosphate hydrolases"/>
    <property type="match status" value="1"/>
</dbReference>
<feature type="domain" description="MCM C-terminal AAA(+) ATPase" evidence="5">
    <location>
        <begin position="300"/>
        <end position="360"/>
    </location>
</feature>
<dbReference type="NCBIfam" id="TIGR00368">
    <property type="entry name" value="YifB family Mg chelatase-like AAA ATPase"/>
    <property type="match status" value="1"/>
</dbReference>
<dbReference type="InterPro" id="IPR003593">
    <property type="entry name" value="AAA+_ATPase"/>
</dbReference>
<dbReference type="InterPro" id="IPR014721">
    <property type="entry name" value="Ribsml_uS5_D2-typ_fold_subgr"/>
</dbReference>
<dbReference type="PROSITE" id="PS50051">
    <property type="entry name" value="MCM_2"/>
    <property type="match status" value="1"/>
</dbReference>
<feature type="compositionally biased region" description="Acidic residues" evidence="4">
    <location>
        <begin position="172"/>
        <end position="182"/>
    </location>
</feature>
<keyword evidence="2" id="KW-0547">Nucleotide-binding</keyword>
<comment type="similarity">
    <text evidence="1">Belongs to the Mg-chelatase subunits D/I family. ComM subfamily.</text>
</comment>
<dbReference type="InterPro" id="IPR045006">
    <property type="entry name" value="CHLI-like"/>
</dbReference>
<dbReference type="Pfam" id="PF13335">
    <property type="entry name" value="Mg_chelatase_C"/>
    <property type="match status" value="1"/>
</dbReference>
<evidence type="ECO:0000313" key="6">
    <source>
        <dbReference type="EMBL" id="GMA19098.1"/>
    </source>
</evidence>
<dbReference type="Gene3D" id="3.40.50.300">
    <property type="entry name" value="P-loop containing nucleotide triphosphate hydrolases"/>
    <property type="match status" value="1"/>
</dbReference>
<proteinExistence type="inferred from homology"/>
<comment type="caution">
    <text evidence="6">The sequence shown here is derived from an EMBL/GenBank/DDBJ whole genome shotgun (WGS) entry which is preliminary data.</text>
</comment>
<dbReference type="Gene3D" id="3.30.230.10">
    <property type="match status" value="1"/>
</dbReference>
<dbReference type="SUPFAM" id="SSF54211">
    <property type="entry name" value="Ribosomal protein S5 domain 2-like"/>
    <property type="match status" value="1"/>
</dbReference>
<accession>A0ABQ6HLY5</accession>
<dbReference type="PANTHER" id="PTHR32039:SF7">
    <property type="entry name" value="COMPETENCE PROTEIN COMM"/>
    <property type="match status" value="1"/>
</dbReference>
<feature type="region of interest" description="Disordered" evidence="4">
    <location>
        <begin position="170"/>
        <end position="190"/>
    </location>
</feature>
<evidence type="ECO:0000259" key="5">
    <source>
        <dbReference type="PROSITE" id="PS50051"/>
    </source>
</evidence>
<dbReference type="PRINTS" id="PR00830">
    <property type="entry name" value="ENDOLAPTASE"/>
</dbReference>
<organism evidence="6 7">
    <name type="scientific">Arsenicicoccus piscis</name>
    <dbReference type="NCBI Taxonomy" id="673954"/>
    <lineage>
        <taxon>Bacteria</taxon>
        <taxon>Bacillati</taxon>
        <taxon>Actinomycetota</taxon>
        <taxon>Actinomycetes</taxon>
        <taxon>Micrococcales</taxon>
        <taxon>Intrasporangiaceae</taxon>
        <taxon>Arsenicicoccus</taxon>
    </lineage>
</organism>
<keyword evidence="3" id="KW-0067">ATP-binding</keyword>
<dbReference type="EMBL" id="BSUJ01000001">
    <property type="protein sequence ID" value="GMA19098.1"/>
    <property type="molecule type" value="Genomic_DNA"/>
</dbReference>
<keyword evidence="7" id="KW-1185">Reference proteome</keyword>
<evidence type="ECO:0000256" key="2">
    <source>
        <dbReference type="ARBA" id="ARBA00022741"/>
    </source>
</evidence>
<name>A0ABQ6HLY5_9MICO</name>
<evidence type="ECO:0000313" key="7">
    <source>
        <dbReference type="Proteomes" id="UP001157109"/>
    </source>
</evidence>
<dbReference type="InterPro" id="IPR020568">
    <property type="entry name" value="Ribosomal_Su5_D2-typ_SF"/>
</dbReference>
<dbReference type="InterPro" id="IPR004482">
    <property type="entry name" value="Mg_chelat-rel"/>
</dbReference>
<evidence type="ECO:0000256" key="4">
    <source>
        <dbReference type="SAM" id="MobiDB-lite"/>
    </source>
</evidence>
<dbReference type="Proteomes" id="UP001157109">
    <property type="component" value="Unassembled WGS sequence"/>
</dbReference>
<evidence type="ECO:0000256" key="1">
    <source>
        <dbReference type="ARBA" id="ARBA00006354"/>
    </source>
</evidence>
<dbReference type="Pfam" id="PF01078">
    <property type="entry name" value="Mg_chelatase"/>
    <property type="match status" value="1"/>
</dbReference>
<dbReference type="InterPro" id="IPR025158">
    <property type="entry name" value="Mg_chelat-rel_C"/>
</dbReference>